<dbReference type="SMART" id="SM00421">
    <property type="entry name" value="HTH_LUXR"/>
    <property type="match status" value="1"/>
</dbReference>
<dbReference type="SUPFAM" id="SSF52172">
    <property type="entry name" value="CheY-like"/>
    <property type="match status" value="1"/>
</dbReference>
<name>A0ABP4MPZ0_9ACTN</name>
<comment type="caution">
    <text evidence="8">The sequence shown here is derived from an EMBL/GenBank/DDBJ whole genome shotgun (WGS) entry which is preliminary data.</text>
</comment>
<dbReference type="Pfam" id="PF00196">
    <property type="entry name" value="GerE"/>
    <property type="match status" value="1"/>
</dbReference>
<evidence type="ECO:0000256" key="2">
    <source>
        <dbReference type="ARBA" id="ARBA00023015"/>
    </source>
</evidence>
<evidence type="ECO:0000259" key="6">
    <source>
        <dbReference type="PROSITE" id="PS50043"/>
    </source>
</evidence>
<dbReference type="PROSITE" id="PS50043">
    <property type="entry name" value="HTH_LUXR_2"/>
    <property type="match status" value="1"/>
</dbReference>
<reference evidence="9" key="1">
    <citation type="journal article" date="2019" name="Int. J. Syst. Evol. Microbiol.">
        <title>The Global Catalogue of Microorganisms (GCM) 10K type strain sequencing project: providing services to taxonomists for standard genome sequencing and annotation.</title>
        <authorList>
            <consortium name="The Broad Institute Genomics Platform"/>
            <consortium name="The Broad Institute Genome Sequencing Center for Infectious Disease"/>
            <person name="Wu L."/>
            <person name="Ma J."/>
        </authorList>
    </citation>
    <scope>NUCLEOTIDE SEQUENCE [LARGE SCALE GENOMIC DNA]</scope>
    <source>
        <strain evidence="9">JCM 15933</strain>
    </source>
</reference>
<dbReference type="CDD" id="cd06170">
    <property type="entry name" value="LuxR_C_like"/>
    <property type="match status" value="1"/>
</dbReference>
<evidence type="ECO:0000313" key="9">
    <source>
        <dbReference type="Proteomes" id="UP001501470"/>
    </source>
</evidence>
<dbReference type="Gene3D" id="3.40.50.2300">
    <property type="match status" value="1"/>
</dbReference>
<feature type="domain" description="Response regulatory" evidence="7">
    <location>
        <begin position="3"/>
        <end position="119"/>
    </location>
</feature>
<dbReference type="InterPro" id="IPR016032">
    <property type="entry name" value="Sig_transdc_resp-reg_C-effctor"/>
</dbReference>
<dbReference type="PROSITE" id="PS00622">
    <property type="entry name" value="HTH_LUXR_1"/>
    <property type="match status" value="1"/>
</dbReference>
<keyword evidence="9" id="KW-1185">Reference proteome</keyword>
<dbReference type="PRINTS" id="PR00038">
    <property type="entry name" value="HTHLUXR"/>
</dbReference>
<dbReference type="InterPro" id="IPR058245">
    <property type="entry name" value="NreC/VraR/RcsB-like_REC"/>
</dbReference>
<dbReference type="InterPro" id="IPR000792">
    <property type="entry name" value="Tscrpt_reg_LuxR_C"/>
</dbReference>
<organism evidence="8 9">
    <name type="scientific">Dactylosporangium maewongense</name>
    <dbReference type="NCBI Taxonomy" id="634393"/>
    <lineage>
        <taxon>Bacteria</taxon>
        <taxon>Bacillati</taxon>
        <taxon>Actinomycetota</taxon>
        <taxon>Actinomycetes</taxon>
        <taxon>Micromonosporales</taxon>
        <taxon>Micromonosporaceae</taxon>
        <taxon>Dactylosporangium</taxon>
    </lineage>
</organism>
<accession>A0ABP4MPZ0</accession>
<dbReference type="InterPro" id="IPR011006">
    <property type="entry name" value="CheY-like_superfamily"/>
</dbReference>
<dbReference type="InterPro" id="IPR001789">
    <property type="entry name" value="Sig_transdc_resp-reg_receiver"/>
</dbReference>
<feature type="domain" description="HTH luxR-type" evidence="6">
    <location>
        <begin position="146"/>
        <end position="211"/>
    </location>
</feature>
<dbReference type="InterPro" id="IPR039420">
    <property type="entry name" value="WalR-like"/>
</dbReference>
<evidence type="ECO:0000256" key="4">
    <source>
        <dbReference type="ARBA" id="ARBA00023163"/>
    </source>
</evidence>
<dbReference type="Proteomes" id="UP001501470">
    <property type="component" value="Unassembled WGS sequence"/>
</dbReference>
<keyword evidence="2" id="KW-0805">Transcription regulation</keyword>
<dbReference type="RefSeq" id="WP_344508770.1">
    <property type="nucleotide sequence ID" value="NZ_BAAAQD010000020.1"/>
</dbReference>
<feature type="modified residue" description="4-aspartylphosphate" evidence="5">
    <location>
        <position position="54"/>
    </location>
</feature>
<evidence type="ECO:0000256" key="1">
    <source>
        <dbReference type="ARBA" id="ARBA00022553"/>
    </source>
</evidence>
<proteinExistence type="predicted"/>
<evidence type="ECO:0000313" key="8">
    <source>
        <dbReference type="EMBL" id="GAA1548477.1"/>
    </source>
</evidence>
<dbReference type="PANTHER" id="PTHR43214:SF24">
    <property type="entry name" value="TRANSCRIPTIONAL REGULATORY PROTEIN NARL-RELATED"/>
    <property type="match status" value="1"/>
</dbReference>
<evidence type="ECO:0000256" key="3">
    <source>
        <dbReference type="ARBA" id="ARBA00023125"/>
    </source>
</evidence>
<gene>
    <name evidence="8" type="ORF">GCM10009827_080970</name>
</gene>
<dbReference type="SUPFAM" id="SSF46894">
    <property type="entry name" value="C-terminal effector domain of the bipartite response regulators"/>
    <property type="match status" value="1"/>
</dbReference>
<keyword evidence="4" id="KW-0804">Transcription</keyword>
<dbReference type="SMART" id="SM00448">
    <property type="entry name" value="REC"/>
    <property type="match status" value="1"/>
</dbReference>
<dbReference type="CDD" id="cd17535">
    <property type="entry name" value="REC_NarL-like"/>
    <property type="match status" value="1"/>
</dbReference>
<evidence type="ECO:0000256" key="5">
    <source>
        <dbReference type="PROSITE-ProRule" id="PRU00169"/>
    </source>
</evidence>
<sequence length="220" mass="22967">MIRVLLADDEAIVRAGLRMLISDEPDLEVVGEAADGHEAVQAVAALSPDVVLMDARMPGLDGIGAARAIAEAHPGVKVLVLTTFDEEVLLDGALRAGVAGFLLKVSPPEQLLDALREVAAGRGLIDPAVVPRVIGGYARAPQAPVRAPALDRLTGREAEVLALVGRGLSNAEIAARLFLGETTVKTHLGRALDKLGLRDRPQAIAFAYESGLIRPGDDTG</sequence>
<dbReference type="EMBL" id="BAAAQD010000020">
    <property type="protein sequence ID" value="GAA1548477.1"/>
    <property type="molecule type" value="Genomic_DNA"/>
</dbReference>
<dbReference type="Pfam" id="PF00072">
    <property type="entry name" value="Response_reg"/>
    <property type="match status" value="1"/>
</dbReference>
<keyword evidence="3" id="KW-0238">DNA-binding</keyword>
<protein>
    <submittedName>
        <fullName evidence="8">Response regulator transcription factor</fullName>
    </submittedName>
</protein>
<dbReference type="PROSITE" id="PS50110">
    <property type="entry name" value="RESPONSE_REGULATORY"/>
    <property type="match status" value="1"/>
</dbReference>
<evidence type="ECO:0000259" key="7">
    <source>
        <dbReference type="PROSITE" id="PS50110"/>
    </source>
</evidence>
<dbReference type="PANTHER" id="PTHR43214">
    <property type="entry name" value="TWO-COMPONENT RESPONSE REGULATOR"/>
    <property type="match status" value="1"/>
</dbReference>
<keyword evidence="1 5" id="KW-0597">Phosphoprotein</keyword>